<organism evidence="1 2">
    <name type="scientific">Caerostris extrusa</name>
    <name type="common">Bark spider</name>
    <name type="synonym">Caerostris bankana</name>
    <dbReference type="NCBI Taxonomy" id="172846"/>
    <lineage>
        <taxon>Eukaryota</taxon>
        <taxon>Metazoa</taxon>
        <taxon>Ecdysozoa</taxon>
        <taxon>Arthropoda</taxon>
        <taxon>Chelicerata</taxon>
        <taxon>Arachnida</taxon>
        <taxon>Araneae</taxon>
        <taxon>Araneomorphae</taxon>
        <taxon>Entelegynae</taxon>
        <taxon>Araneoidea</taxon>
        <taxon>Araneidae</taxon>
        <taxon>Caerostris</taxon>
    </lineage>
</organism>
<gene>
    <name evidence="1" type="ORF">CEXT_197071</name>
</gene>
<keyword evidence="2" id="KW-1185">Reference proteome</keyword>
<dbReference type="AlphaFoldDB" id="A0AAV4S4X5"/>
<evidence type="ECO:0000313" key="2">
    <source>
        <dbReference type="Proteomes" id="UP001054945"/>
    </source>
</evidence>
<dbReference type="EMBL" id="BPLR01009033">
    <property type="protein sequence ID" value="GIY29190.1"/>
    <property type="molecule type" value="Genomic_DNA"/>
</dbReference>
<protein>
    <submittedName>
        <fullName evidence="1">Uncharacterized protein</fullName>
    </submittedName>
</protein>
<name>A0AAV4S4X5_CAEEX</name>
<comment type="caution">
    <text evidence="1">The sequence shown here is derived from an EMBL/GenBank/DDBJ whole genome shotgun (WGS) entry which is preliminary data.</text>
</comment>
<sequence>MNFLNLFPNQYLRPFVPTQKEIREIISYTSFGLTTLLPNKHDLFPLLLPYQNREWPFAYHELPTPNQKQRLHPVRRLYKSKEAKLSHYHLKTQLADGPPLETPSLIFPSLREASLTTQLRSAALSSADRR</sequence>
<reference evidence="1 2" key="1">
    <citation type="submission" date="2021-06" db="EMBL/GenBank/DDBJ databases">
        <title>Caerostris extrusa draft genome.</title>
        <authorList>
            <person name="Kono N."/>
            <person name="Arakawa K."/>
        </authorList>
    </citation>
    <scope>NUCLEOTIDE SEQUENCE [LARGE SCALE GENOMIC DNA]</scope>
</reference>
<accession>A0AAV4S4X5</accession>
<proteinExistence type="predicted"/>
<dbReference type="Proteomes" id="UP001054945">
    <property type="component" value="Unassembled WGS sequence"/>
</dbReference>
<evidence type="ECO:0000313" key="1">
    <source>
        <dbReference type="EMBL" id="GIY29190.1"/>
    </source>
</evidence>